<dbReference type="CDD" id="cd11613">
    <property type="entry name" value="SAF_AH_GD"/>
    <property type="match status" value="1"/>
</dbReference>
<dbReference type="AlphaFoldDB" id="A0A9X3UIE6"/>
<dbReference type="Gene3D" id="2.30.130.110">
    <property type="match status" value="1"/>
</dbReference>
<dbReference type="InterPro" id="IPR044144">
    <property type="entry name" value="SAF_UxaA/GarD"/>
</dbReference>
<keyword evidence="1" id="KW-0456">Lyase</keyword>
<dbReference type="Pfam" id="PF08666">
    <property type="entry name" value="SAF"/>
    <property type="match status" value="1"/>
</dbReference>
<dbReference type="GO" id="GO:0016787">
    <property type="term" value="F:hydrolase activity"/>
    <property type="evidence" value="ECO:0007669"/>
    <property type="project" value="UniProtKB-KW"/>
</dbReference>
<reference evidence="3" key="1">
    <citation type="submission" date="2022-11" db="EMBL/GenBank/DDBJ databases">
        <title>Draft genome sequence of Hoeflea poritis E7-10 and Hoeflea prorocentri PM5-8, separated from scleractinian coral Porites lutea and marine dinoflagellate.</title>
        <authorList>
            <person name="Zhang G."/>
            <person name="Wei Q."/>
            <person name="Cai L."/>
        </authorList>
    </citation>
    <scope>NUCLEOTIDE SEQUENCE</scope>
    <source>
        <strain evidence="3">PM5-8</strain>
    </source>
</reference>
<dbReference type="RefSeq" id="WP_267991183.1">
    <property type="nucleotide sequence ID" value="NZ_JAPJZI010000001.1"/>
</dbReference>
<evidence type="ECO:0000256" key="1">
    <source>
        <dbReference type="ARBA" id="ARBA00023239"/>
    </source>
</evidence>
<dbReference type="InterPro" id="IPR013974">
    <property type="entry name" value="SAF"/>
</dbReference>
<dbReference type="GO" id="GO:0019698">
    <property type="term" value="P:D-galacturonate catabolic process"/>
    <property type="evidence" value="ECO:0007669"/>
    <property type="project" value="TreeGrafter"/>
</dbReference>
<dbReference type="PANTHER" id="PTHR30536:SF5">
    <property type="entry name" value="ALTRONATE DEHYDRATASE"/>
    <property type="match status" value="1"/>
</dbReference>
<dbReference type="GO" id="GO:0016829">
    <property type="term" value="F:lyase activity"/>
    <property type="evidence" value="ECO:0007669"/>
    <property type="project" value="UniProtKB-KW"/>
</dbReference>
<evidence type="ECO:0000313" key="4">
    <source>
        <dbReference type="Proteomes" id="UP001151234"/>
    </source>
</evidence>
<organism evidence="3 4">
    <name type="scientific">Hoeflea prorocentri</name>
    <dbReference type="NCBI Taxonomy" id="1922333"/>
    <lineage>
        <taxon>Bacteria</taxon>
        <taxon>Pseudomonadati</taxon>
        <taxon>Pseudomonadota</taxon>
        <taxon>Alphaproteobacteria</taxon>
        <taxon>Hyphomicrobiales</taxon>
        <taxon>Rhizobiaceae</taxon>
        <taxon>Hoeflea</taxon>
    </lineage>
</organism>
<protein>
    <submittedName>
        <fullName evidence="3">UxaA family hydrolase</fullName>
    </submittedName>
</protein>
<dbReference type="Proteomes" id="UP001151234">
    <property type="component" value="Unassembled WGS sequence"/>
</dbReference>
<dbReference type="InterPro" id="IPR052172">
    <property type="entry name" value="UxaA_altronate/galactarate_dh"/>
</dbReference>
<proteinExistence type="predicted"/>
<dbReference type="EMBL" id="JAPJZI010000001">
    <property type="protein sequence ID" value="MDA5399763.1"/>
    <property type="molecule type" value="Genomic_DNA"/>
</dbReference>
<evidence type="ECO:0000259" key="2">
    <source>
        <dbReference type="SMART" id="SM00858"/>
    </source>
</evidence>
<dbReference type="SMART" id="SM00858">
    <property type="entry name" value="SAF"/>
    <property type="match status" value="1"/>
</dbReference>
<feature type="domain" description="SAF" evidence="2">
    <location>
        <begin position="11"/>
        <end position="82"/>
    </location>
</feature>
<sequence length="100" mass="11094">MSAFLKLHPKDNVRVALRPVERGDRFETDEGPVTCLCAVGMAHKVAERLIEKGSLVIKYGMPIGTAITDIAAGEHVHVHNIESRYTPTYHHEDQAESSNE</sequence>
<evidence type="ECO:0000313" key="3">
    <source>
        <dbReference type="EMBL" id="MDA5399763.1"/>
    </source>
</evidence>
<dbReference type="PANTHER" id="PTHR30536">
    <property type="entry name" value="ALTRONATE/GALACTARATE DEHYDRATASE"/>
    <property type="match status" value="1"/>
</dbReference>
<accession>A0A9X3UIE6</accession>
<gene>
    <name evidence="3" type="ORF">OQ273_14370</name>
</gene>
<keyword evidence="3" id="KW-0378">Hydrolase</keyword>
<keyword evidence="4" id="KW-1185">Reference proteome</keyword>
<comment type="caution">
    <text evidence="3">The sequence shown here is derived from an EMBL/GenBank/DDBJ whole genome shotgun (WGS) entry which is preliminary data.</text>
</comment>
<name>A0A9X3UIE6_9HYPH</name>